<dbReference type="PROSITE" id="PS51449">
    <property type="entry name" value="MTTASE_N"/>
    <property type="match status" value="1"/>
</dbReference>
<gene>
    <name evidence="8" type="ORF">F7725_016514</name>
</gene>
<dbReference type="FunFam" id="3.40.50.12160:FF:000003">
    <property type="entry name" value="CDK5 regulatory subunit-associated protein 1"/>
    <property type="match status" value="1"/>
</dbReference>
<evidence type="ECO:0000313" key="8">
    <source>
        <dbReference type="EMBL" id="KAF3855791.1"/>
    </source>
</evidence>
<evidence type="ECO:0008006" key="10">
    <source>
        <dbReference type="Google" id="ProtNLM"/>
    </source>
</evidence>
<evidence type="ECO:0000256" key="1">
    <source>
        <dbReference type="ARBA" id="ARBA00022485"/>
    </source>
</evidence>
<keyword evidence="3" id="KW-0479">Metal-binding</keyword>
<dbReference type="Pfam" id="PF01938">
    <property type="entry name" value="TRAM"/>
    <property type="match status" value="1"/>
</dbReference>
<evidence type="ECO:0000259" key="7">
    <source>
        <dbReference type="PROSITE" id="PS51449"/>
    </source>
</evidence>
<accession>A0A7J5Z3S8</accession>
<keyword evidence="4" id="KW-0408">Iron</keyword>
<dbReference type="GO" id="GO:0035597">
    <property type="term" value="F:tRNA-2-methylthio-N(6)-dimethylallyladenosine(37) synthase activity"/>
    <property type="evidence" value="ECO:0007669"/>
    <property type="project" value="TreeGrafter"/>
</dbReference>
<organism evidence="8 9">
    <name type="scientific">Dissostichus mawsoni</name>
    <name type="common">Antarctic cod</name>
    <dbReference type="NCBI Taxonomy" id="36200"/>
    <lineage>
        <taxon>Eukaryota</taxon>
        <taxon>Metazoa</taxon>
        <taxon>Chordata</taxon>
        <taxon>Craniata</taxon>
        <taxon>Vertebrata</taxon>
        <taxon>Euteleostomi</taxon>
        <taxon>Actinopterygii</taxon>
        <taxon>Neopterygii</taxon>
        <taxon>Teleostei</taxon>
        <taxon>Neoteleostei</taxon>
        <taxon>Acanthomorphata</taxon>
        <taxon>Eupercaria</taxon>
        <taxon>Perciformes</taxon>
        <taxon>Notothenioidei</taxon>
        <taxon>Nototheniidae</taxon>
        <taxon>Dissostichus</taxon>
    </lineage>
</organism>
<reference evidence="8 9" key="1">
    <citation type="submission" date="2020-03" db="EMBL/GenBank/DDBJ databases">
        <title>Dissostichus mawsoni Genome sequencing and assembly.</title>
        <authorList>
            <person name="Park H."/>
        </authorList>
    </citation>
    <scope>NUCLEOTIDE SEQUENCE [LARGE SCALE GENOMIC DNA]</scope>
    <source>
        <strain evidence="8">DM0001</strain>
        <tissue evidence="8">Muscle</tissue>
    </source>
</reference>
<comment type="caution">
    <text evidence="8">The sequence shown here is derived from an EMBL/GenBank/DDBJ whole genome shotgun (WGS) entry which is preliminary data.</text>
</comment>
<dbReference type="GO" id="GO:0046872">
    <property type="term" value="F:metal ion binding"/>
    <property type="evidence" value="ECO:0007669"/>
    <property type="project" value="UniProtKB-KW"/>
</dbReference>
<dbReference type="InterPro" id="IPR038135">
    <property type="entry name" value="Methylthiotransferase_N_sf"/>
</dbReference>
<evidence type="ECO:0000259" key="6">
    <source>
        <dbReference type="PROSITE" id="PS50926"/>
    </source>
</evidence>
<dbReference type="InterPro" id="IPR002792">
    <property type="entry name" value="TRAM_dom"/>
</dbReference>
<proteinExistence type="predicted"/>
<keyword evidence="1" id="KW-0004">4Fe-4S</keyword>
<evidence type="ECO:0000256" key="3">
    <source>
        <dbReference type="ARBA" id="ARBA00022723"/>
    </source>
</evidence>
<dbReference type="GO" id="GO:0005829">
    <property type="term" value="C:cytosol"/>
    <property type="evidence" value="ECO:0007669"/>
    <property type="project" value="TreeGrafter"/>
</dbReference>
<feature type="domain" description="TRAM" evidence="6">
    <location>
        <begin position="380"/>
        <end position="455"/>
    </location>
</feature>
<keyword evidence="2" id="KW-0949">S-adenosyl-L-methionine</keyword>
<dbReference type="OrthoDB" id="190098at2759"/>
<dbReference type="PANTHER" id="PTHR43020">
    <property type="entry name" value="CDK5 REGULATORY SUBUNIT-ASSOCIATED PROTEIN 1"/>
    <property type="match status" value="1"/>
</dbReference>
<dbReference type="InterPro" id="IPR058240">
    <property type="entry name" value="rSAM_sf"/>
</dbReference>
<keyword evidence="9" id="KW-1185">Reference proteome</keyword>
<protein>
    <recommendedName>
        <fullName evidence="10">CDK5 regulatory subunit associated protein 1</fullName>
    </recommendedName>
</protein>
<name>A0A7J5Z3S8_DISMA</name>
<dbReference type="InterPro" id="IPR013848">
    <property type="entry name" value="Methylthiotransferase_N"/>
</dbReference>
<dbReference type="GO" id="GO:0051539">
    <property type="term" value="F:4 iron, 4 sulfur cluster binding"/>
    <property type="evidence" value="ECO:0007669"/>
    <property type="project" value="UniProtKB-KW"/>
</dbReference>
<evidence type="ECO:0000256" key="2">
    <source>
        <dbReference type="ARBA" id="ARBA00022691"/>
    </source>
</evidence>
<evidence type="ECO:0000313" key="9">
    <source>
        <dbReference type="Proteomes" id="UP000518266"/>
    </source>
</evidence>
<dbReference type="Proteomes" id="UP000518266">
    <property type="component" value="Unassembled WGS sequence"/>
</dbReference>
<dbReference type="GO" id="GO:0005739">
    <property type="term" value="C:mitochondrion"/>
    <property type="evidence" value="ECO:0007669"/>
    <property type="project" value="TreeGrafter"/>
</dbReference>
<dbReference type="EMBL" id="JAAKFY010000006">
    <property type="protein sequence ID" value="KAF3855791.1"/>
    <property type="molecule type" value="Genomic_DNA"/>
</dbReference>
<dbReference type="AlphaFoldDB" id="A0A7J5Z3S8"/>
<evidence type="ECO:0000256" key="5">
    <source>
        <dbReference type="ARBA" id="ARBA00023014"/>
    </source>
</evidence>
<sequence>MESLRKPMFTILQHWRPHRGVRPRYCSKLANTSVTSKETKTNVDAFKSQLSCGPSFQDFIKGASVKKSFAADEDLYDNHSYLSEDLEMGNSRKVYFETYGCQMNVNDTEIAWSILQRKGFLRTVELNEADVVLLVTCSIREKAEQTIWNRLKQLTAMKKRRKKSLAPMKIGILGCMAERLKTELLEREKLVDVLAGPDAYRDLPRLLRVADGGQQASNVLLSLEETYADIMPGVKEVTLLGQNVNSYRDASEDQLCSSGATRLSEGFQTVYRKKEGGLRFSDLLDRVSRIDPDMRVRFTSPHPKDFPDEIHLPAQSGSSKVLKAMRRGVLWETEEDHLQTLSLIREVGYNVGFLFAYSMRKRRLQECITVFREEATRVNAALVGSTQLILVEGESKRSANDLSGRTDGNTKVIFPKEEVAVQSAESNRAPVSAGDYVLVEILSANSQSLRGRALSHSSLRDTVKNYDEHVASNTP</sequence>
<dbReference type="SUPFAM" id="SSF102114">
    <property type="entry name" value="Radical SAM enzymes"/>
    <property type="match status" value="1"/>
</dbReference>
<feature type="domain" description="MTTase N-terminal" evidence="7">
    <location>
        <begin position="92"/>
        <end position="212"/>
    </location>
</feature>
<keyword evidence="5" id="KW-0411">Iron-sulfur</keyword>
<dbReference type="Gene3D" id="3.40.50.12160">
    <property type="entry name" value="Methylthiotransferase, N-terminal domain"/>
    <property type="match status" value="1"/>
</dbReference>
<dbReference type="Pfam" id="PF00919">
    <property type="entry name" value="UPF0004"/>
    <property type="match status" value="1"/>
</dbReference>
<dbReference type="PANTHER" id="PTHR43020:SF2">
    <property type="entry name" value="MITOCHONDRIAL TRNA METHYLTHIOTRANSFERASE CDK5RAP1"/>
    <property type="match status" value="1"/>
</dbReference>
<dbReference type="PROSITE" id="PS50926">
    <property type="entry name" value="TRAM"/>
    <property type="match status" value="1"/>
</dbReference>
<evidence type="ECO:0000256" key="4">
    <source>
        <dbReference type="ARBA" id="ARBA00023004"/>
    </source>
</evidence>